<dbReference type="PANTHER" id="PTHR47506">
    <property type="entry name" value="TRANSCRIPTIONAL REGULATORY PROTEIN"/>
    <property type="match status" value="1"/>
</dbReference>
<dbReference type="EMBL" id="CP117255">
    <property type="protein sequence ID" value="WFR94864.1"/>
    <property type="molecule type" value="Genomic_DNA"/>
</dbReference>
<dbReference type="Gene3D" id="1.10.357.10">
    <property type="entry name" value="Tetracycline Repressor, domain 2"/>
    <property type="match status" value="1"/>
</dbReference>
<dbReference type="Proteomes" id="UP000249499">
    <property type="component" value="Chromosome"/>
</dbReference>
<keyword evidence="7" id="KW-1185">Reference proteome</keyword>
<dbReference type="PANTHER" id="PTHR47506:SF7">
    <property type="entry name" value="TRANSCRIPTIONAL REGULATORY PROTEIN"/>
    <property type="match status" value="1"/>
</dbReference>
<dbReference type="KEGG" id="rtu:PR017_13775"/>
<dbReference type="InterPro" id="IPR001647">
    <property type="entry name" value="HTH_TetR"/>
</dbReference>
<evidence type="ECO:0000313" key="6">
    <source>
        <dbReference type="EMBL" id="WFR94864.1"/>
    </source>
</evidence>
<name>A0AAF1K4T7_9HYPH</name>
<evidence type="ECO:0000256" key="1">
    <source>
        <dbReference type="ARBA" id="ARBA00023015"/>
    </source>
</evidence>
<reference evidence="6 7" key="1">
    <citation type="journal article" date="2018" name="Sci. Rep.">
        <title>Rhizobium tumorigenes sp. nov., a novel plant tumorigenic bacterium isolated from cane gall tumors on thornless blackberry.</title>
        <authorList>
            <person name="Kuzmanovi N."/>
            <person name="Smalla K."/>
            <person name="Gronow S."/>
            <person name="PuBawska J."/>
        </authorList>
    </citation>
    <scope>NUCLEOTIDE SEQUENCE [LARGE SCALE GENOMIC DNA]</scope>
    <source>
        <strain evidence="6 7">1078</strain>
    </source>
</reference>
<keyword evidence="3" id="KW-0804">Transcription</keyword>
<reference evidence="7" key="2">
    <citation type="journal article" date="2023" name="MicrobiologyOpen">
        <title>Genomics of the tumorigenes clade of the family Rhizobiaceae and description of Rhizobium rhododendri sp. nov.</title>
        <authorList>
            <person name="Kuzmanovic N."/>
            <person name="diCenzo G.C."/>
            <person name="Bunk B."/>
            <person name="Sproeer C."/>
            <person name="Fruehling A."/>
            <person name="Neumann-Schaal M."/>
            <person name="Overmann J."/>
            <person name="Smalla K."/>
        </authorList>
    </citation>
    <scope>NUCLEOTIDE SEQUENCE [LARGE SCALE GENOMIC DNA]</scope>
    <source>
        <strain evidence="7">1078</strain>
    </source>
</reference>
<dbReference type="AlphaFoldDB" id="A0AAF1K4T7"/>
<gene>
    <name evidence="6" type="ORF">PR017_13775</name>
</gene>
<dbReference type="Pfam" id="PF00440">
    <property type="entry name" value="TetR_N"/>
    <property type="match status" value="1"/>
</dbReference>
<dbReference type="SUPFAM" id="SSF48498">
    <property type="entry name" value="Tetracyclin repressor-like, C-terminal domain"/>
    <property type="match status" value="1"/>
</dbReference>
<organism evidence="6 7">
    <name type="scientific">Rhizobium tumorigenes</name>
    <dbReference type="NCBI Taxonomy" id="2041385"/>
    <lineage>
        <taxon>Bacteria</taxon>
        <taxon>Pseudomonadati</taxon>
        <taxon>Pseudomonadota</taxon>
        <taxon>Alphaproteobacteria</taxon>
        <taxon>Hyphomicrobiales</taxon>
        <taxon>Rhizobiaceae</taxon>
        <taxon>Rhizobium/Agrobacterium group</taxon>
        <taxon>Rhizobium</taxon>
    </lineage>
</organism>
<keyword evidence="1" id="KW-0805">Transcription regulation</keyword>
<accession>A0AAF1K4T7</accession>
<dbReference type="Gene3D" id="1.10.10.60">
    <property type="entry name" value="Homeodomain-like"/>
    <property type="match status" value="1"/>
</dbReference>
<dbReference type="InterPro" id="IPR036271">
    <property type="entry name" value="Tet_transcr_reg_TetR-rel_C_sf"/>
</dbReference>
<evidence type="ECO:0000256" key="2">
    <source>
        <dbReference type="ARBA" id="ARBA00023125"/>
    </source>
</evidence>
<dbReference type="RefSeq" id="WP_111219948.1">
    <property type="nucleotide sequence ID" value="NZ_CP117255.1"/>
</dbReference>
<sequence>MRVSREKFAENRALILEAACDLFREKGFDGIGVADIMKAAGLTHGGFYGHFESKEKLAFEASRVLVEKTRDRWRQIVETAEGDPLEALLQHYLSRRNLQSRACVFASLTQEVSRQGAGLQSTFSGGLTDLVDVLAEIVAGETPEARRANALATLAAMMGAVILARTMEDGAMADEFLTATHRQLSRQQV</sequence>
<dbReference type="PROSITE" id="PS50977">
    <property type="entry name" value="HTH_TETR_2"/>
    <property type="match status" value="1"/>
</dbReference>
<evidence type="ECO:0000259" key="5">
    <source>
        <dbReference type="PROSITE" id="PS50977"/>
    </source>
</evidence>
<feature type="DNA-binding region" description="H-T-H motif" evidence="4">
    <location>
        <begin position="32"/>
        <end position="51"/>
    </location>
</feature>
<feature type="domain" description="HTH tetR-type" evidence="5">
    <location>
        <begin position="9"/>
        <end position="69"/>
    </location>
</feature>
<protein>
    <submittedName>
        <fullName evidence="6">TetR/AcrR family transcriptional regulator</fullName>
    </submittedName>
</protein>
<evidence type="ECO:0000313" key="7">
    <source>
        <dbReference type="Proteomes" id="UP000249499"/>
    </source>
</evidence>
<keyword evidence="2 4" id="KW-0238">DNA-binding</keyword>
<dbReference type="PRINTS" id="PR00455">
    <property type="entry name" value="HTHTETR"/>
</dbReference>
<evidence type="ECO:0000256" key="3">
    <source>
        <dbReference type="ARBA" id="ARBA00023163"/>
    </source>
</evidence>
<evidence type="ECO:0000256" key="4">
    <source>
        <dbReference type="PROSITE-ProRule" id="PRU00335"/>
    </source>
</evidence>
<dbReference type="InterPro" id="IPR009057">
    <property type="entry name" value="Homeodomain-like_sf"/>
</dbReference>
<proteinExistence type="predicted"/>
<dbReference type="GO" id="GO:0003677">
    <property type="term" value="F:DNA binding"/>
    <property type="evidence" value="ECO:0007669"/>
    <property type="project" value="UniProtKB-UniRule"/>
</dbReference>
<dbReference type="SUPFAM" id="SSF46689">
    <property type="entry name" value="Homeodomain-like"/>
    <property type="match status" value="1"/>
</dbReference>